<dbReference type="OrthoDB" id="5850230at2759"/>
<protein>
    <submittedName>
        <fullName evidence="2">Uncharacterized protein</fullName>
    </submittedName>
</protein>
<reference evidence="2 3" key="1">
    <citation type="submission" date="2014-03" db="EMBL/GenBank/DDBJ databases">
        <title>Draft genome of the hookworm Oesophagostomum dentatum.</title>
        <authorList>
            <person name="Mitreva M."/>
        </authorList>
    </citation>
    <scope>NUCLEOTIDE SEQUENCE [LARGE SCALE GENOMIC DNA]</scope>
    <source>
        <strain evidence="2 3">OD-Hann</strain>
    </source>
</reference>
<dbReference type="Proteomes" id="UP000053660">
    <property type="component" value="Unassembled WGS sequence"/>
</dbReference>
<feature type="region of interest" description="Disordered" evidence="1">
    <location>
        <begin position="1"/>
        <end position="85"/>
    </location>
</feature>
<keyword evidence="3" id="KW-1185">Reference proteome</keyword>
<dbReference type="EMBL" id="KN551277">
    <property type="protein sequence ID" value="KHJ92563.1"/>
    <property type="molecule type" value="Genomic_DNA"/>
</dbReference>
<organism evidence="2 3">
    <name type="scientific">Oesophagostomum dentatum</name>
    <name type="common">Nodular worm</name>
    <dbReference type="NCBI Taxonomy" id="61180"/>
    <lineage>
        <taxon>Eukaryota</taxon>
        <taxon>Metazoa</taxon>
        <taxon>Ecdysozoa</taxon>
        <taxon>Nematoda</taxon>
        <taxon>Chromadorea</taxon>
        <taxon>Rhabditida</taxon>
        <taxon>Rhabditina</taxon>
        <taxon>Rhabditomorpha</taxon>
        <taxon>Strongyloidea</taxon>
        <taxon>Strongylidae</taxon>
        <taxon>Oesophagostomum</taxon>
    </lineage>
</organism>
<accession>A0A0B1T4S0</accession>
<sequence length="120" mass="12543">MRHVMRCDSSRAGDTDLETSVRPQYNPSPAVSSAPKVTRVPLKKPMTNGVPVPTKVASAVTTQELKKTPTTKRLGRPPNAVKAEAVSAPPVNYGVTKPTSTSPVVVVAGDTEPKISSAPA</sequence>
<evidence type="ECO:0000313" key="3">
    <source>
        <dbReference type="Proteomes" id="UP000053660"/>
    </source>
</evidence>
<feature type="compositionally biased region" description="Basic and acidic residues" evidence="1">
    <location>
        <begin position="1"/>
        <end position="14"/>
    </location>
</feature>
<feature type="compositionally biased region" description="Polar residues" evidence="1">
    <location>
        <begin position="21"/>
        <end position="31"/>
    </location>
</feature>
<dbReference type="AlphaFoldDB" id="A0A0B1T4S0"/>
<evidence type="ECO:0000313" key="2">
    <source>
        <dbReference type="EMBL" id="KHJ92563.1"/>
    </source>
</evidence>
<gene>
    <name evidence="2" type="ORF">OESDEN_07544</name>
</gene>
<evidence type="ECO:0000256" key="1">
    <source>
        <dbReference type="SAM" id="MobiDB-lite"/>
    </source>
</evidence>
<name>A0A0B1T4S0_OESDE</name>
<proteinExistence type="predicted"/>